<dbReference type="SUPFAM" id="SSF111352">
    <property type="entry name" value="Ammonium transporter"/>
    <property type="match status" value="1"/>
</dbReference>
<comment type="caution">
    <text evidence="10">The sequence shown here is derived from an EMBL/GenBank/DDBJ whole genome shotgun (WGS) entry which is preliminary data.</text>
</comment>
<evidence type="ECO:0000256" key="7">
    <source>
        <dbReference type="ARBA" id="ARBA00023177"/>
    </source>
</evidence>
<comment type="subcellular location">
    <subcellularLocation>
        <location evidence="1">Membrane</location>
        <topology evidence="1">Multi-pass membrane protein</topology>
    </subcellularLocation>
</comment>
<dbReference type="Proteomes" id="UP000319771">
    <property type="component" value="Unassembled WGS sequence"/>
</dbReference>
<dbReference type="GO" id="GO:0005886">
    <property type="term" value="C:plasma membrane"/>
    <property type="evidence" value="ECO:0007669"/>
    <property type="project" value="TreeGrafter"/>
</dbReference>
<sequence length="95" mass="10123">WGVHGVGGFLGIVMLGILATKAYNPAGADGLLAGNPTFFVRQCAAVLLSSVWAFVFTLGMLWLIDRVTPVKVKEADEQMGLDESLHGETAYVEAI</sequence>
<keyword evidence="7" id="KW-0924">Ammonia transport</keyword>
<dbReference type="GO" id="GO:0008519">
    <property type="term" value="F:ammonium channel activity"/>
    <property type="evidence" value="ECO:0007669"/>
    <property type="project" value="InterPro"/>
</dbReference>
<keyword evidence="5 8" id="KW-1133">Transmembrane helix</keyword>
<dbReference type="AlphaFoldDB" id="A0A538TYZ6"/>
<feature type="non-terminal residue" evidence="10">
    <location>
        <position position="1"/>
    </location>
</feature>
<evidence type="ECO:0000313" key="11">
    <source>
        <dbReference type="Proteomes" id="UP000319771"/>
    </source>
</evidence>
<keyword evidence="6 8" id="KW-0472">Membrane</keyword>
<evidence type="ECO:0000256" key="2">
    <source>
        <dbReference type="ARBA" id="ARBA00005887"/>
    </source>
</evidence>
<dbReference type="Pfam" id="PF00909">
    <property type="entry name" value="Ammonium_transp"/>
    <property type="match status" value="1"/>
</dbReference>
<feature type="domain" description="Ammonium transporter AmtB-like" evidence="9">
    <location>
        <begin position="1"/>
        <end position="91"/>
    </location>
</feature>
<gene>
    <name evidence="10" type="ORF">E6K81_16300</name>
</gene>
<evidence type="ECO:0000256" key="3">
    <source>
        <dbReference type="ARBA" id="ARBA00022448"/>
    </source>
</evidence>
<keyword evidence="4 8" id="KW-0812">Transmembrane</keyword>
<dbReference type="PANTHER" id="PTHR43029">
    <property type="entry name" value="AMMONIUM TRANSPORTER MEP2"/>
    <property type="match status" value="1"/>
</dbReference>
<reference evidence="10 11" key="1">
    <citation type="journal article" date="2019" name="Nat. Microbiol.">
        <title>Mediterranean grassland soil C-N compound turnover is dependent on rainfall and depth, and is mediated by genomically divergent microorganisms.</title>
        <authorList>
            <person name="Diamond S."/>
            <person name="Andeer P.F."/>
            <person name="Li Z."/>
            <person name="Crits-Christoph A."/>
            <person name="Burstein D."/>
            <person name="Anantharaman K."/>
            <person name="Lane K.R."/>
            <person name="Thomas B.C."/>
            <person name="Pan C."/>
            <person name="Northen T.R."/>
            <person name="Banfield J.F."/>
        </authorList>
    </citation>
    <scope>NUCLEOTIDE SEQUENCE [LARGE SCALE GENOMIC DNA]</scope>
    <source>
        <strain evidence="10">WS_11</strain>
    </source>
</reference>
<dbReference type="PANTHER" id="PTHR43029:SF10">
    <property type="entry name" value="AMMONIUM TRANSPORTER MEP2"/>
    <property type="match status" value="1"/>
</dbReference>
<comment type="similarity">
    <text evidence="2">Belongs to the ammonia transporter channel (TC 1.A.11.2) family.</text>
</comment>
<proteinExistence type="inferred from homology"/>
<dbReference type="InterPro" id="IPR029020">
    <property type="entry name" value="Ammonium/urea_transptr"/>
</dbReference>
<dbReference type="EMBL" id="VBPB01000374">
    <property type="protein sequence ID" value="TMQ68801.1"/>
    <property type="molecule type" value="Genomic_DNA"/>
</dbReference>
<evidence type="ECO:0000313" key="10">
    <source>
        <dbReference type="EMBL" id="TMQ68801.1"/>
    </source>
</evidence>
<evidence type="ECO:0000256" key="6">
    <source>
        <dbReference type="ARBA" id="ARBA00023136"/>
    </source>
</evidence>
<accession>A0A538TYZ6</accession>
<protein>
    <submittedName>
        <fullName evidence="10">Ammonium transporter</fullName>
    </submittedName>
</protein>
<dbReference type="Gene3D" id="1.10.3430.10">
    <property type="entry name" value="Ammonium transporter AmtB like domains"/>
    <property type="match status" value="1"/>
</dbReference>
<dbReference type="InterPro" id="IPR001905">
    <property type="entry name" value="Ammonium_transpt"/>
</dbReference>
<keyword evidence="3" id="KW-0813">Transport</keyword>
<evidence type="ECO:0000256" key="5">
    <source>
        <dbReference type="ARBA" id="ARBA00022989"/>
    </source>
</evidence>
<evidence type="ECO:0000256" key="1">
    <source>
        <dbReference type="ARBA" id="ARBA00004141"/>
    </source>
</evidence>
<evidence type="ECO:0000256" key="8">
    <source>
        <dbReference type="SAM" id="Phobius"/>
    </source>
</evidence>
<feature type="transmembrane region" description="Helical" evidence="8">
    <location>
        <begin position="6"/>
        <end position="23"/>
    </location>
</feature>
<feature type="transmembrane region" description="Helical" evidence="8">
    <location>
        <begin position="44"/>
        <end position="64"/>
    </location>
</feature>
<dbReference type="InterPro" id="IPR024041">
    <property type="entry name" value="NH4_transpt_AmtB-like_dom"/>
</dbReference>
<organism evidence="10 11">
    <name type="scientific">Eiseniibacteriota bacterium</name>
    <dbReference type="NCBI Taxonomy" id="2212470"/>
    <lineage>
        <taxon>Bacteria</taxon>
        <taxon>Candidatus Eiseniibacteriota</taxon>
    </lineage>
</organism>
<evidence type="ECO:0000256" key="4">
    <source>
        <dbReference type="ARBA" id="ARBA00022692"/>
    </source>
</evidence>
<name>A0A538TYZ6_UNCEI</name>
<evidence type="ECO:0000259" key="9">
    <source>
        <dbReference type="Pfam" id="PF00909"/>
    </source>
</evidence>